<keyword evidence="2" id="KW-1185">Reference proteome</keyword>
<dbReference type="AlphaFoldDB" id="F0T0N7"/>
<name>F0T0N7_SYNGF</name>
<dbReference type="HOGENOM" id="CLU_2636789_0_0_9"/>
<reference evidence="2" key="2">
    <citation type="submission" date="2011-02" db="EMBL/GenBank/DDBJ databases">
        <title>The complete genome of Syntrophobotulus glycolicus DSM 8271.</title>
        <authorList>
            <person name="Lucas S."/>
            <person name="Copeland A."/>
            <person name="Lapidus A."/>
            <person name="Bruce D."/>
            <person name="Goodwin L."/>
            <person name="Pitluck S."/>
            <person name="Kyrpides N."/>
            <person name="Mavromatis K."/>
            <person name="Pagani I."/>
            <person name="Ivanova N."/>
            <person name="Mikhailova N."/>
            <person name="Chertkov O."/>
            <person name="Held B."/>
            <person name="Detter J.C."/>
            <person name="Tapia R."/>
            <person name="Han C."/>
            <person name="Land M."/>
            <person name="Hauser L."/>
            <person name="Markowitz V."/>
            <person name="Cheng J.-F."/>
            <person name="Hugenholtz P."/>
            <person name="Woyke T."/>
            <person name="Wu D."/>
            <person name="Spring S."/>
            <person name="Schroeder M."/>
            <person name="Brambilla E."/>
            <person name="Klenk H.-P."/>
            <person name="Eisen J.A."/>
        </authorList>
    </citation>
    <scope>NUCLEOTIDE SEQUENCE [LARGE SCALE GENOMIC DNA]</scope>
    <source>
        <strain evidence="2">DSM 8271 / FlGlyR</strain>
    </source>
</reference>
<protein>
    <submittedName>
        <fullName evidence="1">Uncharacterized protein</fullName>
    </submittedName>
</protein>
<dbReference type="Proteomes" id="UP000007488">
    <property type="component" value="Chromosome"/>
</dbReference>
<sequence>MVKTLKKQCDKMNFFKKAVTLPVYQLFQRFLALKIVTLQYYKKLKKASPKRLRLALIICGINSTLGTKKKSIDLLLH</sequence>
<reference evidence="1 2" key="1">
    <citation type="journal article" date="2011" name="Stand. Genomic Sci.">
        <title>Complete genome sequence of Syntrophobotulus glycolicus type strain (FlGlyR).</title>
        <authorList>
            <person name="Han C."/>
            <person name="Mwirichia R."/>
            <person name="Chertkov O."/>
            <person name="Held B."/>
            <person name="Lapidus A."/>
            <person name="Nolan M."/>
            <person name="Lucas S."/>
            <person name="Hammon N."/>
            <person name="Deshpande S."/>
            <person name="Cheng J.F."/>
            <person name="Tapia R."/>
            <person name="Goodwin L."/>
            <person name="Pitluck S."/>
            <person name="Huntemann M."/>
            <person name="Liolios K."/>
            <person name="Ivanova N."/>
            <person name="Pagani I."/>
            <person name="Mavromatis K."/>
            <person name="Ovchinikova G."/>
            <person name="Pati A."/>
            <person name="Chen A."/>
            <person name="Palaniappan K."/>
            <person name="Land M."/>
            <person name="Hauser L."/>
            <person name="Brambilla E.M."/>
            <person name="Rohde M."/>
            <person name="Spring S."/>
            <person name="Sikorski J."/>
            <person name="Goker M."/>
            <person name="Woyke T."/>
            <person name="Bristow J."/>
            <person name="Eisen J.A."/>
            <person name="Markowitz V."/>
            <person name="Hugenholtz P."/>
            <person name="Kyrpides N.C."/>
            <person name="Klenk H.P."/>
            <person name="Detter J.C."/>
        </authorList>
    </citation>
    <scope>NUCLEOTIDE SEQUENCE [LARGE SCALE GENOMIC DNA]</scope>
    <source>
        <strain evidence="2">DSM 8271 / FlGlyR</strain>
    </source>
</reference>
<gene>
    <name evidence="1" type="ordered locus">Sgly_0745</name>
</gene>
<organism evidence="1 2">
    <name type="scientific">Syntrophobotulus glycolicus (strain DSM 8271 / FlGlyR)</name>
    <dbReference type="NCBI Taxonomy" id="645991"/>
    <lineage>
        <taxon>Bacteria</taxon>
        <taxon>Bacillati</taxon>
        <taxon>Bacillota</taxon>
        <taxon>Clostridia</taxon>
        <taxon>Eubacteriales</taxon>
        <taxon>Desulfitobacteriaceae</taxon>
        <taxon>Syntrophobotulus</taxon>
    </lineage>
</organism>
<proteinExistence type="predicted"/>
<dbReference type="EMBL" id="CP002547">
    <property type="protein sequence ID" value="ADY55102.1"/>
    <property type="molecule type" value="Genomic_DNA"/>
</dbReference>
<dbReference type="KEGG" id="sgy:Sgly_0745"/>
<evidence type="ECO:0000313" key="2">
    <source>
        <dbReference type="Proteomes" id="UP000007488"/>
    </source>
</evidence>
<evidence type="ECO:0000313" key="1">
    <source>
        <dbReference type="EMBL" id="ADY55102.1"/>
    </source>
</evidence>
<accession>F0T0N7</accession>